<feature type="region of interest" description="Disordered" evidence="1">
    <location>
        <begin position="198"/>
        <end position="233"/>
    </location>
</feature>
<feature type="transmembrane region" description="Helical" evidence="2">
    <location>
        <begin position="12"/>
        <end position="29"/>
    </location>
</feature>
<evidence type="ECO:0000313" key="3">
    <source>
        <dbReference type="Proteomes" id="UP000515159"/>
    </source>
</evidence>
<dbReference type="InterPro" id="IPR036179">
    <property type="entry name" value="Ig-like_dom_sf"/>
</dbReference>
<feature type="compositionally biased region" description="Polar residues" evidence="1">
    <location>
        <begin position="200"/>
        <end position="211"/>
    </location>
</feature>
<keyword evidence="2" id="KW-0812">Transmembrane</keyword>
<keyword evidence="2" id="KW-0472">Membrane</keyword>
<dbReference type="SUPFAM" id="SSF48726">
    <property type="entry name" value="Immunoglobulin"/>
    <property type="match status" value="1"/>
</dbReference>
<proteinExistence type="predicted"/>
<evidence type="ECO:0000256" key="1">
    <source>
        <dbReference type="SAM" id="MobiDB-lite"/>
    </source>
</evidence>
<keyword evidence="3" id="KW-1185">Reference proteome</keyword>
<keyword evidence="2" id="KW-1133">Transmembrane helix</keyword>
<dbReference type="GeneID" id="117354952"/>
<sequence>MWFTGRCSSSPGGFPLISGALIVLVYTSYCSSADAANHTYRNFEQFEGGHVQCQIPDLRFPLSVWFKGRKSTDFIEIANFQKKNLSRKNINFDNNETMYINNLHLADGGNYRVLVHDPEKILVELDVDVKARPSLEKSTSSYPWTSTDPSSAFTSTDFDGHHGEVNGHHHFGLIAIAVLFVSFLVAALSFCIRRKCKSRPPQNEGTPQPLLQNRDGSRGVPLPESQAESERTSLVTKTLSEVITC</sequence>
<feature type="transmembrane region" description="Helical" evidence="2">
    <location>
        <begin position="171"/>
        <end position="192"/>
    </location>
</feature>
<protein>
    <submittedName>
        <fullName evidence="4">Uncharacterized protein LOC117354952</fullName>
    </submittedName>
</protein>
<reference evidence="4" key="1">
    <citation type="submission" date="2025-08" db="UniProtKB">
        <authorList>
            <consortium name="RefSeq"/>
        </authorList>
    </citation>
    <scope>IDENTIFICATION</scope>
</reference>
<dbReference type="KEGG" id="gsh:117354952"/>
<dbReference type="Proteomes" id="UP000515159">
    <property type="component" value="Chromosome 2"/>
</dbReference>
<dbReference type="Gene3D" id="2.60.40.10">
    <property type="entry name" value="Immunoglobulins"/>
    <property type="match status" value="1"/>
</dbReference>
<evidence type="ECO:0000256" key="2">
    <source>
        <dbReference type="SAM" id="Phobius"/>
    </source>
</evidence>
<accession>A0A6P8QMV1</accession>
<evidence type="ECO:0000313" key="4">
    <source>
        <dbReference type="RefSeq" id="XP_033788803.1"/>
    </source>
</evidence>
<dbReference type="AlphaFoldDB" id="A0A6P8QMV1"/>
<dbReference type="InterPro" id="IPR013783">
    <property type="entry name" value="Ig-like_fold"/>
</dbReference>
<dbReference type="RefSeq" id="XP_033788803.1">
    <property type="nucleotide sequence ID" value="XM_033932912.1"/>
</dbReference>
<dbReference type="InParanoid" id="A0A6P8QMV1"/>
<name>A0A6P8QMV1_GEOSA</name>
<organism evidence="3 4">
    <name type="scientific">Geotrypetes seraphini</name>
    <name type="common">Gaboon caecilian</name>
    <name type="synonym">Caecilia seraphini</name>
    <dbReference type="NCBI Taxonomy" id="260995"/>
    <lineage>
        <taxon>Eukaryota</taxon>
        <taxon>Metazoa</taxon>
        <taxon>Chordata</taxon>
        <taxon>Craniata</taxon>
        <taxon>Vertebrata</taxon>
        <taxon>Euteleostomi</taxon>
        <taxon>Amphibia</taxon>
        <taxon>Gymnophiona</taxon>
        <taxon>Geotrypetes</taxon>
    </lineage>
</organism>
<gene>
    <name evidence="4" type="primary">LOC117354952</name>
</gene>